<dbReference type="SUPFAM" id="SSF48371">
    <property type="entry name" value="ARM repeat"/>
    <property type="match status" value="3"/>
</dbReference>
<dbReference type="InterPro" id="IPR058033">
    <property type="entry name" value="ARM_TBCD_2nd"/>
</dbReference>
<feature type="domain" description="Reverse transcriptase" evidence="14">
    <location>
        <begin position="439"/>
        <end position="617"/>
    </location>
</feature>
<dbReference type="EMBL" id="CP092864">
    <property type="protein sequence ID" value="UYV63682.1"/>
    <property type="molecule type" value="Genomic_DNA"/>
</dbReference>
<dbReference type="SMART" id="SM00343">
    <property type="entry name" value="ZnF_C2HC"/>
    <property type="match status" value="1"/>
</dbReference>
<dbReference type="InterPro" id="IPR001584">
    <property type="entry name" value="Integrase_cat-core"/>
</dbReference>
<dbReference type="InterPro" id="IPR012337">
    <property type="entry name" value="RNaseH-like_sf"/>
</dbReference>
<dbReference type="PROSITE" id="PS50175">
    <property type="entry name" value="ASP_PROT_RETROV"/>
    <property type="match status" value="1"/>
</dbReference>
<evidence type="ECO:0000256" key="4">
    <source>
        <dbReference type="ARBA" id="ARBA00022679"/>
    </source>
</evidence>
<feature type="compositionally biased region" description="Polar residues" evidence="11">
    <location>
        <begin position="1229"/>
        <end position="1240"/>
    </location>
</feature>
<evidence type="ECO:0000256" key="1">
    <source>
        <dbReference type="ARBA" id="ARBA00006853"/>
    </source>
</evidence>
<feature type="compositionally biased region" description="Low complexity" evidence="11">
    <location>
        <begin position="1209"/>
        <end position="1220"/>
    </location>
</feature>
<dbReference type="Gene3D" id="3.10.10.10">
    <property type="entry name" value="HIV Type 1 Reverse Transcriptase, subunit A, domain 1"/>
    <property type="match status" value="1"/>
</dbReference>
<comment type="similarity">
    <text evidence="1">Belongs to the TBCD family.</text>
</comment>
<evidence type="ECO:0000256" key="8">
    <source>
        <dbReference type="ARBA" id="ARBA00022801"/>
    </source>
</evidence>
<evidence type="ECO:0000256" key="3">
    <source>
        <dbReference type="ARBA" id="ARBA00015003"/>
    </source>
</evidence>
<dbReference type="EC" id="2.7.7.49" evidence="2"/>
<dbReference type="InterPro" id="IPR016024">
    <property type="entry name" value="ARM-type_fold"/>
</dbReference>
<feature type="region of interest" description="Disordered" evidence="11">
    <location>
        <begin position="1565"/>
        <end position="1586"/>
    </location>
</feature>
<keyword evidence="5" id="KW-0548">Nucleotidyltransferase</keyword>
<dbReference type="CDD" id="cd09274">
    <property type="entry name" value="RNase_HI_RT_Ty3"/>
    <property type="match status" value="1"/>
</dbReference>
<keyword evidence="9" id="KW-0695">RNA-directed DNA polymerase</keyword>
<dbReference type="SUPFAM" id="SSF53098">
    <property type="entry name" value="Ribonuclease H-like"/>
    <property type="match status" value="1"/>
</dbReference>
<keyword evidence="4" id="KW-0808">Transferase</keyword>
<organism evidence="16 17">
    <name type="scientific">Cordylochernes scorpioides</name>
    <dbReference type="NCBI Taxonomy" id="51811"/>
    <lineage>
        <taxon>Eukaryota</taxon>
        <taxon>Metazoa</taxon>
        <taxon>Ecdysozoa</taxon>
        <taxon>Arthropoda</taxon>
        <taxon>Chelicerata</taxon>
        <taxon>Arachnida</taxon>
        <taxon>Pseudoscorpiones</taxon>
        <taxon>Cheliferoidea</taxon>
        <taxon>Chernetidae</taxon>
        <taxon>Cordylochernes</taxon>
    </lineage>
</organism>
<dbReference type="PANTHER" id="PTHR37984">
    <property type="entry name" value="PROTEIN CBG26694"/>
    <property type="match status" value="1"/>
</dbReference>
<evidence type="ECO:0000256" key="10">
    <source>
        <dbReference type="PROSITE-ProRule" id="PRU00047"/>
    </source>
</evidence>
<dbReference type="Gene3D" id="1.10.340.70">
    <property type="match status" value="1"/>
</dbReference>
<keyword evidence="7" id="KW-0255">Endonuclease</keyword>
<protein>
    <recommendedName>
        <fullName evidence="3">Tubulin-specific chaperone D</fullName>
        <ecNumber evidence="2">2.7.7.49</ecNumber>
    </recommendedName>
</protein>
<keyword evidence="6" id="KW-0540">Nuclease</keyword>
<evidence type="ECO:0000259" key="13">
    <source>
        <dbReference type="PROSITE" id="PS50175"/>
    </source>
</evidence>
<dbReference type="InterPro" id="IPR043128">
    <property type="entry name" value="Rev_trsase/Diguanyl_cyclase"/>
</dbReference>
<dbReference type="InterPro" id="IPR043502">
    <property type="entry name" value="DNA/RNA_pol_sf"/>
</dbReference>
<name>A0ABY6K536_9ARAC</name>
<dbReference type="Pfam" id="PF23579">
    <property type="entry name" value="ARM_TBCD"/>
    <property type="match status" value="1"/>
</dbReference>
<dbReference type="Pfam" id="PF00665">
    <property type="entry name" value="rve"/>
    <property type="match status" value="1"/>
</dbReference>
<dbReference type="InterPro" id="IPR001969">
    <property type="entry name" value="Aspartic_peptidase_AS"/>
</dbReference>
<keyword evidence="10" id="KW-0862">Zinc</keyword>
<evidence type="ECO:0000313" key="17">
    <source>
        <dbReference type="Proteomes" id="UP001235939"/>
    </source>
</evidence>
<evidence type="ECO:0000259" key="12">
    <source>
        <dbReference type="PROSITE" id="PS50158"/>
    </source>
</evidence>
<reference evidence="16 17" key="1">
    <citation type="submission" date="2022-01" db="EMBL/GenBank/DDBJ databases">
        <title>A chromosomal length assembly of Cordylochernes scorpioides.</title>
        <authorList>
            <person name="Zeh D."/>
            <person name="Zeh J."/>
        </authorList>
    </citation>
    <scope>NUCLEOTIDE SEQUENCE [LARGE SCALE GENOMIC DNA]</scope>
    <source>
        <strain evidence="16">IN4F17</strain>
        <tissue evidence="16">Whole Body</tissue>
    </source>
</reference>
<dbReference type="Pfam" id="PF17917">
    <property type="entry name" value="RT_RNaseH"/>
    <property type="match status" value="1"/>
</dbReference>
<dbReference type="Gene3D" id="2.40.70.10">
    <property type="entry name" value="Acid Proteases"/>
    <property type="match status" value="1"/>
</dbReference>
<keyword evidence="10" id="KW-0863">Zinc-finger</keyword>
<dbReference type="CDD" id="cd01647">
    <property type="entry name" value="RT_LTR"/>
    <property type="match status" value="1"/>
</dbReference>
<dbReference type="SUPFAM" id="SSF50630">
    <property type="entry name" value="Acid proteases"/>
    <property type="match status" value="1"/>
</dbReference>
<dbReference type="SUPFAM" id="SSF56672">
    <property type="entry name" value="DNA/RNA polymerases"/>
    <property type="match status" value="1"/>
</dbReference>
<dbReference type="InterPro" id="IPR050951">
    <property type="entry name" value="Retrovirus_Pol_polyprotein"/>
</dbReference>
<sequence>MANFGNIEAFDPKNPEKWITYLERMHFFFLANDIVKPEKRKAIFLTLIGAETYALARSLASPKELSFVEYDNLIKLVTDHFCPKPNVIVQRYHFNKRNQGTESVSAYVAELRKLSENCEFVDLDDRLRDRLVCGLRNESLVKRLLSEKDLTFEKAINIAICDESASADASVLQERITEVNVMKKASKAEPPNFKSGKVHFKDFKKMNNKRIICIRCKGNHMPNVCKFINAKCFKCGKIGHVQKACLTNVGKSGNLYRANSNPTLCCLRREEINNPYYITANLDNHDVHMLIDSGSEYSLLNKETFLEYWKLTQLKRSEILLNTWSSSQVKILGKLYVKARLSYGSKSLPILVADGLGPNILGRQWFSAFRLKLNFLNSLETNPISPDFEELFKEEIDAYNGPLIHIDIPDNAEPKFVKARTVPFALRNLVDEKLKALEEQGIIEPIKFSKWASPIVTVLKNDGTIRICHDYKTTVNLYTNPDKYPLPTIPQLLDRLRGGKVFTKLDMAQAYQQLKVDDESSEILTINTPRGLYRVKRLPFGLNSAVGTFQRFMDTLLMGIDGVAVYLDDVLISGINCGDLMKKTEKVLLRFKEAGLRLKRNKSKFYVSEIEFLGMKIDNQGIHPSEEKLRAIKDARPPSNKKELMSFLGLLNYYERFLRNKATVVEPLHRLLDSNNPWKWNREHQRTFKEAKSLISSESVLAHFDDNLPILVSCDASEYGIGAILSQVDHEVERPVVFASRTLNKTERRYAVIDKEALAVIFGVSKFSQYLLGRKFKILTDHKPLVGIFNPKKPIPQVLSPRMLRWCLTLAAYTYSIEYKPGKVNCNADALSRLPLNECPSVVPNPSEVFFIESEHAAINSSEVAKLTNKDPIFSKVKFWAMNGWPERRVDDKFKDFVSKSNEISVHKDCLLWGSRVIIPERLRKDILNLLHDTHMGIVGTKALARGLCWWPKMDGDIERMISSCSVCLSCSHDPPKTDVYPWIWPSRPWSRLHIDHAGPFQGKIFLVVVDAYSKWIEAKIVSTTSTETTINCLKEIFATHGLPDVIVSDNGTSFTSELFRTFLNRNGVRHILCAPYHAASNGQVERAIQTLKNLLRKNSSGNWTTRLSRSLLSMRIAINSTTQKSPAQLLMNRNLKSLLNKFHPESVSEGRMRQENKFIRNWKPHRVVNEGQAVIARGYHGPRWLPDEGAILNRHLDQVRDCGESGATPSTSSTPQESTNIEDPQAGQEINPTGEASSPILRSQNMDYEKAESQCLDYDNELSSYVGCAHESFKEYDEVVELIKKLPHVYDDEVKFETLYQKFVYIFDQYQEQPHLLNPYTQSFIDILLELSTEEHPNALSHKAFKFLYVITKVRGYKSILRHFPHEVDHFERVLRLVEAQDAADPSSWQTRYIALLWMSTLVLQPFSLERLCSGEPTAAQRVVLLLKSYLMVPDKAQDAAAFLAARFLSRPDMKDAVLPEFLDWAVVRLANISGAESLSANIMQKGLLHALAQIFKHARREDIQPYSSAVLTRLLACNLSASPYSHVQRMFFKVLQRIGLTFLPARVASWRYQRGLRSLEATLASQQHQPVEDSPGAGDSEDNFPVAPEVEDVLAELLKGLQAQHNIVRWSAAKGVGRVAERLPRLLGQEVVGAVLERGGDGDAQQGACLALAELGRRGALLPEQLPVTLAAAHRALLYHPQRGGMSVRDSACFLLWSLARTFPPAVLQPHMPQIVADLLTTALFDREVNCRRAASAAFQEHVGRQGSVDHGIDILTLVDFQAVGSRSHCYLDLSVQVAKFPGYGPALVAHLMEHKLNHWDSAIRSLAAQALGKLTVAAPVETAKLIPRLLELAGNPRTPLHLRHGAILALGELWAALPANRRPGESEHKKLAGLILELDSRKLLRGVGSELMKTAACTMLAQLSAAGLPLTAESQGAWRNLLTQCLQQVEPAIRDTAVAAVGPFYNHYFPQADSSIVAQFISKLKTAVPEAHYGLLIALGALPLKHLCAGRQAALDTVAEAVQSGHVESRRAALRTLVALAKVNAPSPPPTLYRILLTGLKDYTMDSRGDIGSTVREAAMQAALELVRINPIPPAVAQPLVDSLLQQCMERINRTRGLAGTTLSALLRHRPPLEIKHHEKLEESCPTEGLDWSCPRHAFPALAPLLALPAYSRPLLLGLLTSAGDLTESLVVHARDALFTFLGSIQDDPKQTRRIYGELLSVIEEFLQDERVGLPYLRASAHILGSGLVPTDSDFPLQLAQLLSQNALRSKNPQRLLAVVEVLCAVVGFPGRAQRVALSALMLLLCHRYPRVRLATAERLYEALLASPEPADPALLLLSETAWDQSIELLRPLRNDLARLLDIPPPVPTRSSAK</sequence>
<dbReference type="Pfam" id="PF25767">
    <property type="entry name" value="ARM_TBCD_2nd"/>
    <property type="match status" value="1"/>
</dbReference>
<dbReference type="InterPro" id="IPR001878">
    <property type="entry name" value="Znf_CCHC"/>
</dbReference>
<dbReference type="PROSITE" id="PS50994">
    <property type="entry name" value="INTEGRASE"/>
    <property type="match status" value="1"/>
</dbReference>
<dbReference type="Gene3D" id="3.30.70.270">
    <property type="match status" value="2"/>
</dbReference>
<dbReference type="Pfam" id="PF00078">
    <property type="entry name" value="RVT_1"/>
    <property type="match status" value="1"/>
</dbReference>
<dbReference type="InterPro" id="IPR011989">
    <property type="entry name" value="ARM-like"/>
</dbReference>
<evidence type="ECO:0000313" key="16">
    <source>
        <dbReference type="EMBL" id="UYV63682.1"/>
    </source>
</evidence>
<keyword evidence="17" id="KW-1185">Reference proteome</keyword>
<dbReference type="PROSITE" id="PS00141">
    <property type="entry name" value="ASP_PROTEASE"/>
    <property type="match status" value="1"/>
</dbReference>
<dbReference type="PROSITE" id="PS50878">
    <property type="entry name" value="RT_POL"/>
    <property type="match status" value="1"/>
</dbReference>
<dbReference type="Pfam" id="PF17921">
    <property type="entry name" value="Integrase_H2C2"/>
    <property type="match status" value="1"/>
</dbReference>
<dbReference type="Proteomes" id="UP001235939">
    <property type="component" value="Chromosome 02"/>
</dbReference>
<dbReference type="InterPro" id="IPR000477">
    <property type="entry name" value="RT_dom"/>
</dbReference>
<dbReference type="Gene3D" id="3.10.20.370">
    <property type="match status" value="1"/>
</dbReference>
<dbReference type="InterPro" id="IPR041373">
    <property type="entry name" value="RT_RNaseH"/>
</dbReference>
<gene>
    <name evidence="16" type="ORF">LAZ67_2005294</name>
</gene>
<dbReference type="InterPro" id="IPR021109">
    <property type="entry name" value="Peptidase_aspartic_dom_sf"/>
</dbReference>
<feature type="domain" description="CCHC-type" evidence="12">
    <location>
        <begin position="231"/>
        <end position="245"/>
    </location>
</feature>
<feature type="domain" description="Peptidase A2" evidence="13">
    <location>
        <begin position="287"/>
        <end position="365"/>
    </location>
</feature>
<dbReference type="InterPro" id="IPR001995">
    <property type="entry name" value="Peptidase_A2_cat"/>
</dbReference>
<dbReference type="InterPro" id="IPR036397">
    <property type="entry name" value="RNaseH_sf"/>
</dbReference>
<feature type="domain" description="Integrase catalytic" evidence="15">
    <location>
        <begin position="985"/>
        <end position="1153"/>
    </location>
</feature>
<dbReference type="PROSITE" id="PS50158">
    <property type="entry name" value="ZF_CCHC"/>
    <property type="match status" value="1"/>
</dbReference>
<keyword evidence="10" id="KW-0479">Metal-binding</keyword>
<evidence type="ECO:0000259" key="15">
    <source>
        <dbReference type="PROSITE" id="PS50994"/>
    </source>
</evidence>
<evidence type="ECO:0000256" key="2">
    <source>
        <dbReference type="ARBA" id="ARBA00012493"/>
    </source>
</evidence>
<feature type="region of interest" description="Disordered" evidence="11">
    <location>
        <begin position="1202"/>
        <end position="1240"/>
    </location>
</feature>
<evidence type="ECO:0000256" key="7">
    <source>
        <dbReference type="ARBA" id="ARBA00022759"/>
    </source>
</evidence>
<dbReference type="InterPro" id="IPR022577">
    <property type="entry name" value="TBCD_C"/>
</dbReference>
<evidence type="ECO:0000259" key="14">
    <source>
        <dbReference type="PROSITE" id="PS50878"/>
    </source>
</evidence>
<keyword evidence="8" id="KW-0378">Hydrolase</keyword>
<evidence type="ECO:0000256" key="11">
    <source>
        <dbReference type="SAM" id="MobiDB-lite"/>
    </source>
</evidence>
<evidence type="ECO:0000256" key="5">
    <source>
        <dbReference type="ARBA" id="ARBA00022695"/>
    </source>
</evidence>
<dbReference type="Gene3D" id="3.30.420.10">
    <property type="entry name" value="Ribonuclease H-like superfamily/Ribonuclease H"/>
    <property type="match status" value="1"/>
</dbReference>
<dbReference type="InterPro" id="IPR041588">
    <property type="entry name" value="Integrase_H2C2"/>
</dbReference>
<proteinExistence type="inferred from homology"/>
<evidence type="ECO:0000256" key="9">
    <source>
        <dbReference type="ARBA" id="ARBA00022918"/>
    </source>
</evidence>
<accession>A0ABY6K536</accession>
<dbReference type="PANTHER" id="PTHR37984:SF12">
    <property type="entry name" value="RIBONUCLEASE H"/>
    <property type="match status" value="1"/>
</dbReference>
<evidence type="ECO:0000256" key="6">
    <source>
        <dbReference type="ARBA" id="ARBA00022722"/>
    </source>
</evidence>
<dbReference type="Gene3D" id="1.25.10.10">
    <property type="entry name" value="Leucine-rich Repeat Variant"/>
    <property type="match status" value="3"/>
</dbReference>
<dbReference type="Pfam" id="PF12612">
    <property type="entry name" value="TFCD_C"/>
    <property type="match status" value="1"/>
</dbReference>